<feature type="compositionally biased region" description="Low complexity" evidence="6">
    <location>
        <begin position="371"/>
        <end position="384"/>
    </location>
</feature>
<dbReference type="GO" id="GO:0004725">
    <property type="term" value="F:protein tyrosine phosphatase activity"/>
    <property type="evidence" value="ECO:0007669"/>
    <property type="project" value="UniProtKB-EC"/>
</dbReference>
<evidence type="ECO:0000259" key="8">
    <source>
        <dbReference type="PROSITE" id="PS50056"/>
    </source>
</evidence>
<dbReference type="PROSITE" id="PS50056">
    <property type="entry name" value="TYR_PHOSPHATASE_2"/>
    <property type="match status" value="1"/>
</dbReference>
<dbReference type="PANTHER" id="PTHR45848">
    <property type="entry name" value="DUAL SPECIFICITY PROTEIN PHOSPHATASE 12 FAMILY MEMBER"/>
    <property type="match status" value="1"/>
</dbReference>
<evidence type="ECO:0000256" key="3">
    <source>
        <dbReference type="ARBA" id="ARBA00022801"/>
    </source>
</evidence>
<accession>A0AAN7HD88</accession>
<feature type="region of interest" description="Disordered" evidence="6">
    <location>
        <begin position="224"/>
        <end position="243"/>
    </location>
</feature>
<dbReference type="Pfam" id="PF00782">
    <property type="entry name" value="DSPc"/>
    <property type="match status" value="1"/>
</dbReference>
<sequence>MALNRIDGADELYIGGVFGLNRPRLIQEHNFTHILSVIKYSLNREEDAFRHVEHLSIDIDDMDDQDILVHLPRMVRFIDKGLRHREESVSSTLKTPSKSPPSGAVLVHCAMGKSRSATAVIAYLLWRYPHRFGKSDPAVTAQQAVAGALQWVRGSRPVAEPNDGFVRQLEMWWDMGRPADSDGAVEKHPAYQRWLYKREVEDAARIGRAPDWIRFEDEAAAAAAAQESADVTPPGAPAAGPSGVAQQGAELRCKKCRRVLATGPFIVPHRQGTGHDAGRPGCPHYFVEALSWMRPILEEGELDGRLICPNDKCSASIGRYAWQGFKCSCGEWVAPAFSLQTSKVDKVVTGGKGGSGAPMMDRMAALGIRMPPGAGSSPGAARSGSELEKSKENL</sequence>
<dbReference type="AlphaFoldDB" id="A0AAN7HD88"/>
<dbReference type="InterPro" id="IPR016278">
    <property type="entry name" value="DUSP12"/>
</dbReference>
<proteinExistence type="inferred from homology"/>
<dbReference type="EMBL" id="MU857697">
    <property type="protein sequence ID" value="KAK4245566.1"/>
    <property type="molecule type" value="Genomic_DNA"/>
</dbReference>
<feature type="domain" description="Tyrosine-protein phosphatase" evidence="7">
    <location>
        <begin position="4"/>
        <end position="178"/>
    </location>
</feature>
<dbReference type="CDD" id="cd14518">
    <property type="entry name" value="DSP_fungal_YVH1"/>
    <property type="match status" value="1"/>
</dbReference>
<evidence type="ECO:0000256" key="2">
    <source>
        <dbReference type="ARBA" id="ARBA00013064"/>
    </source>
</evidence>
<feature type="domain" description="Tyrosine specific protein phosphatases" evidence="8">
    <location>
        <begin position="83"/>
        <end position="157"/>
    </location>
</feature>
<evidence type="ECO:0000313" key="10">
    <source>
        <dbReference type="Proteomes" id="UP001303647"/>
    </source>
</evidence>
<dbReference type="PIRSF" id="PIRSF000941">
    <property type="entry name" value="DUSP12"/>
    <property type="match status" value="1"/>
</dbReference>
<dbReference type="InterPro" id="IPR013087">
    <property type="entry name" value="Znf_C2H2_type"/>
</dbReference>
<dbReference type="Proteomes" id="UP001303647">
    <property type="component" value="Unassembled WGS sequence"/>
</dbReference>
<dbReference type="InterPro" id="IPR020422">
    <property type="entry name" value="TYR_PHOSPHATASE_DUAL_dom"/>
</dbReference>
<dbReference type="SMART" id="SM00195">
    <property type="entry name" value="DSPc"/>
    <property type="match status" value="1"/>
</dbReference>
<dbReference type="SUPFAM" id="SSF52799">
    <property type="entry name" value="(Phosphotyrosine protein) phosphatases II"/>
    <property type="match status" value="1"/>
</dbReference>
<gene>
    <name evidence="9" type="ORF">C7999DRAFT_16220</name>
</gene>
<reference evidence="9" key="1">
    <citation type="journal article" date="2023" name="Mol. Phylogenet. Evol.">
        <title>Genome-scale phylogeny and comparative genomics of the fungal order Sordariales.</title>
        <authorList>
            <person name="Hensen N."/>
            <person name="Bonometti L."/>
            <person name="Westerberg I."/>
            <person name="Brannstrom I.O."/>
            <person name="Guillou S."/>
            <person name="Cros-Aarteil S."/>
            <person name="Calhoun S."/>
            <person name="Haridas S."/>
            <person name="Kuo A."/>
            <person name="Mondo S."/>
            <person name="Pangilinan J."/>
            <person name="Riley R."/>
            <person name="LaButti K."/>
            <person name="Andreopoulos B."/>
            <person name="Lipzen A."/>
            <person name="Chen C."/>
            <person name="Yan M."/>
            <person name="Daum C."/>
            <person name="Ng V."/>
            <person name="Clum A."/>
            <person name="Steindorff A."/>
            <person name="Ohm R.A."/>
            <person name="Martin F."/>
            <person name="Silar P."/>
            <person name="Natvig D.O."/>
            <person name="Lalanne C."/>
            <person name="Gautier V."/>
            <person name="Ament-Velasquez S.L."/>
            <person name="Kruys A."/>
            <person name="Hutchinson M.I."/>
            <person name="Powell A.J."/>
            <person name="Barry K."/>
            <person name="Miller A.N."/>
            <person name="Grigoriev I.V."/>
            <person name="Debuchy R."/>
            <person name="Gladieux P."/>
            <person name="Hiltunen Thoren M."/>
            <person name="Johannesson H."/>
        </authorList>
    </citation>
    <scope>NUCLEOTIDE SEQUENCE</scope>
    <source>
        <strain evidence="9">CBS 359.72</strain>
    </source>
</reference>
<name>A0AAN7HD88_9PEZI</name>
<organism evidence="9 10">
    <name type="scientific">Corynascus novoguineensis</name>
    <dbReference type="NCBI Taxonomy" id="1126955"/>
    <lineage>
        <taxon>Eukaryota</taxon>
        <taxon>Fungi</taxon>
        <taxon>Dikarya</taxon>
        <taxon>Ascomycota</taxon>
        <taxon>Pezizomycotina</taxon>
        <taxon>Sordariomycetes</taxon>
        <taxon>Sordariomycetidae</taxon>
        <taxon>Sordariales</taxon>
        <taxon>Chaetomiaceae</taxon>
        <taxon>Corynascus</taxon>
    </lineage>
</organism>
<dbReference type="GO" id="GO:0005634">
    <property type="term" value="C:nucleus"/>
    <property type="evidence" value="ECO:0007669"/>
    <property type="project" value="TreeGrafter"/>
</dbReference>
<evidence type="ECO:0000256" key="1">
    <source>
        <dbReference type="ARBA" id="ARBA00008601"/>
    </source>
</evidence>
<evidence type="ECO:0000313" key="9">
    <source>
        <dbReference type="EMBL" id="KAK4245566.1"/>
    </source>
</evidence>
<dbReference type="Gene3D" id="3.90.190.10">
    <property type="entry name" value="Protein tyrosine phosphatase superfamily"/>
    <property type="match status" value="1"/>
</dbReference>
<reference evidence="9" key="2">
    <citation type="submission" date="2023-05" db="EMBL/GenBank/DDBJ databases">
        <authorList>
            <consortium name="Lawrence Berkeley National Laboratory"/>
            <person name="Steindorff A."/>
            <person name="Hensen N."/>
            <person name="Bonometti L."/>
            <person name="Westerberg I."/>
            <person name="Brannstrom I.O."/>
            <person name="Guillou S."/>
            <person name="Cros-Aarteil S."/>
            <person name="Calhoun S."/>
            <person name="Haridas S."/>
            <person name="Kuo A."/>
            <person name="Mondo S."/>
            <person name="Pangilinan J."/>
            <person name="Riley R."/>
            <person name="Labutti K."/>
            <person name="Andreopoulos B."/>
            <person name="Lipzen A."/>
            <person name="Chen C."/>
            <person name="Yanf M."/>
            <person name="Daum C."/>
            <person name="Ng V."/>
            <person name="Clum A."/>
            <person name="Ohm R."/>
            <person name="Martin F."/>
            <person name="Silar P."/>
            <person name="Natvig D."/>
            <person name="Lalanne C."/>
            <person name="Gautier V."/>
            <person name="Ament-Velasquez S.L."/>
            <person name="Kruys A."/>
            <person name="Hutchinson M.I."/>
            <person name="Powell A.J."/>
            <person name="Barry K."/>
            <person name="Miller A.N."/>
            <person name="Grigoriev I.V."/>
            <person name="Debuchy R."/>
            <person name="Gladieux P."/>
            <person name="Thoren M.H."/>
            <person name="Johannesson H."/>
        </authorList>
    </citation>
    <scope>NUCLEOTIDE SEQUENCE</scope>
    <source>
        <strain evidence="9">CBS 359.72</strain>
    </source>
</reference>
<comment type="similarity">
    <text evidence="1">Belongs to the protein-tyrosine phosphatase family. Non-receptor class dual specificity subfamily.</text>
</comment>
<dbReference type="InterPro" id="IPR000340">
    <property type="entry name" value="Dual-sp_phosphatase_cat-dom"/>
</dbReference>
<keyword evidence="4" id="KW-0904">Protein phosphatase</keyword>
<dbReference type="GO" id="GO:0008138">
    <property type="term" value="F:protein tyrosine/serine/threonine phosphatase activity"/>
    <property type="evidence" value="ECO:0007669"/>
    <property type="project" value="InterPro"/>
</dbReference>
<evidence type="ECO:0000256" key="6">
    <source>
        <dbReference type="SAM" id="MobiDB-lite"/>
    </source>
</evidence>
<dbReference type="EC" id="3.1.3.48" evidence="2"/>
<dbReference type="InterPro" id="IPR000387">
    <property type="entry name" value="Tyr_Pase_dom"/>
</dbReference>
<comment type="caution">
    <text evidence="9">The sequence shown here is derived from an EMBL/GenBank/DDBJ whole genome shotgun (WGS) entry which is preliminary data.</text>
</comment>
<evidence type="ECO:0000259" key="7">
    <source>
        <dbReference type="PROSITE" id="PS50054"/>
    </source>
</evidence>
<protein>
    <recommendedName>
        <fullName evidence="2">protein-tyrosine-phosphatase</fullName>
        <ecNumber evidence="2">3.1.3.48</ecNumber>
    </recommendedName>
</protein>
<dbReference type="PROSITE" id="PS00028">
    <property type="entry name" value="ZINC_FINGER_C2H2_1"/>
    <property type="match status" value="1"/>
</dbReference>
<evidence type="ECO:0000256" key="5">
    <source>
        <dbReference type="PIRSR" id="PIRSR000941-50"/>
    </source>
</evidence>
<keyword evidence="10" id="KW-1185">Reference proteome</keyword>
<feature type="active site" description="Phosphocysteine intermediate" evidence="5">
    <location>
        <position position="109"/>
    </location>
</feature>
<dbReference type="PROSITE" id="PS50054">
    <property type="entry name" value="TYR_PHOSPHATASE_DUAL"/>
    <property type="match status" value="1"/>
</dbReference>
<dbReference type="InterPro" id="IPR029021">
    <property type="entry name" value="Prot-tyrosine_phosphatase-like"/>
</dbReference>
<dbReference type="PANTHER" id="PTHR45848:SF4">
    <property type="entry name" value="DUAL SPECIFICITY PROTEIN PHOSPHATASE 12"/>
    <property type="match status" value="1"/>
</dbReference>
<feature type="compositionally biased region" description="Basic and acidic residues" evidence="6">
    <location>
        <begin position="385"/>
        <end position="394"/>
    </location>
</feature>
<dbReference type="PROSITE" id="PS00383">
    <property type="entry name" value="TYR_PHOSPHATASE_1"/>
    <property type="match status" value="1"/>
</dbReference>
<feature type="region of interest" description="Disordered" evidence="6">
    <location>
        <begin position="368"/>
        <end position="394"/>
    </location>
</feature>
<dbReference type="InterPro" id="IPR016130">
    <property type="entry name" value="Tyr_Pase_AS"/>
</dbReference>
<evidence type="ECO:0000256" key="4">
    <source>
        <dbReference type="ARBA" id="ARBA00022912"/>
    </source>
</evidence>
<keyword evidence="3" id="KW-0378">Hydrolase</keyword>